<dbReference type="EnsemblPlants" id="novel_model_3707_5bd9a17a.2.5bd9b138">
    <property type="protein sequence ID" value="cds.novel_model_3707_5bd9a17a.2.5bd9b138"/>
    <property type="gene ID" value="novel_gene_1976_5bd9a17a"/>
</dbReference>
<keyword evidence="1" id="KW-0472">Membrane</keyword>
<name>A0A803R0S0_CANSA</name>
<dbReference type="Gramene" id="novel_model_3707_5bd9a17a.2.5bd9b138">
    <property type="protein sequence ID" value="cds.novel_model_3707_5bd9a17a.2.5bd9b138"/>
    <property type="gene ID" value="novel_gene_1976_5bd9a17a"/>
</dbReference>
<keyword evidence="1" id="KW-1133">Transmembrane helix</keyword>
<protein>
    <submittedName>
        <fullName evidence="2">Uncharacterized protein</fullName>
    </submittedName>
</protein>
<accession>A0A803R0S1</accession>
<reference evidence="2 3" key="1">
    <citation type="submission" date="2018-11" db="EMBL/GenBank/DDBJ databases">
        <authorList>
            <person name="Grassa J C."/>
        </authorList>
    </citation>
    <scope>NUCLEOTIDE SEQUENCE [LARGE SCALE GENOMIC DNA]</scope>
</reference>
<evidence type="ECO:0000313" key="2">
    <source>
        <dbReference type="EnsemblPlants" id="cds.novel_model_3706_5bd9a17a.1.5bd9b138"/>
    </source>
</evidence>
<evidence type="ECO:0000313" key="3">
    <source>
        <dbReference type="Proteomes" id="UP000596661"/>
    </source>
</evidence>
<keyword evidence="1" id="KW-0812">Transmembrane</keyword>
<accession>A0A803R0S0</accession>
<dbReference type="EnsemblPlants" id="novel_model_3706_5bd9a17a.1.5bd9b138">
    <property type="protein sequence ID" value="cds.novel_model_3706_5bd9a17a.1.5bd9b138"/>
    <property type="gene ID" value="novel_gene_1976_5bd9a17a"/>
</dbReference>
<feature type="transmembrane region" description="Helical" evidence="1">
    <location>
        <begin position="23"/>
        <end position="42"/>
    </location>
</feature>
<dbReference type="EMBL" id="UZAU01000399">
    <property type="status" value="NOT_ANNOTATED_CDS"/>
    <property type="molecule type" value="Genomic_DNA"/>
</dbReference>
<keyword evidence="3" id="KW-1185">Reference proteome</keyword>
<organism evidence="2 3">
    <name type="scientific">Cannabis sativa</name>
    <name type="common">Hemp</name>
    <name type="synonym">Marijuana</name>
    <dbReference type="NCBI Taxonomy" id="3483"/>
    <lineage>
        <taxon>Eukaryota</taxon>
        <taxon>Viridiplantae</taxon>
        <taxon>Streptophyta</taxon>
        <taxon>Embryophyta</taxon>
        <taxon>Tracheophyta</taxon>
        <taxon>Spermatophyta</taxon>
        <taxon>Magnoliopsida</taxon>
        <taxon>eudicotyledons</taxon>
        <taxon>Gunneridae</taxon>
        <taxon>Pentapetalae</taxon>
        <taxon>rosids</taxon>
        <taxon>fabids</taxon>
        <taxon>Rosales</taxon>
        <taxon>Cannabaceae</taxon>
        <taxon>Cannabis</taxon>
    </lineage>
</organism>
<sequence length="81" mass="9188">MLTQLTSEITGLFCTDQLFVDNVVMSFCFLHIKVVPCIYFSINTCCLESSQFCGMYDTVFVVLNMFVIVTSLVPICYQFDG</sequence>
<gene>
    <name evidence="2" type="primary">LOC115712661</name>
</gene>
<reference evidence="2" key="2">
    <citation type="submission" date="2021-03" db="UniProtKB">
        <authorList>
            <consortium name="EnsemblPlants"/>
        </authorList>
    </citation>
    <scope>IDENTIFICATION</scope>
</reference>
<proteinExistence type="predicted"/>
<feature type="transmembrane region" description="Helical" evidence="1">
    <location>
        <begin position="54"/>
        <end position="75"/>
    </location>
</feature>
<evidence type="ECO:0000256" key="1">
    <source>
        <dbReference type="SAM" id="Phobius"/>
    </source>
</evidence>
<dbReference type="AlphaFoldDB" id="A0A803R0S0"/>
<dbReference type="Proteomes" id="UP000596661">
    <property type="component" value="Chromosome 4"/>
</dbReference>
<dbReference type="Gramene" id="novel_model_3706_5bd9a17a.1.5bd9b138">
    <property type="protein sequence ID" value="cds.novel_model_3706_5bd9a17a.1.5bd9b138"/>
    <property type="gene ID" value="novel_gene_1976_5bd9a17a"/>
</dbReference>